<dbReference type="AlphaFoldDB" id="A0A6N9TR71"/>
<protein>
    <submittedName>
        <fullName evidence="1">ABC transporter ATP-binding protein</fullName>
    </submittedName>
</protein>
<dbReference type="EMBL" id="JAAAWO010000016">
    <property type="protein sequence ID" value="NDW17128.1"/>
    <property type="molecule type" value="Genomic_DNA"/>
</dbReference>
<dbReference type="InterPro" id="IPR007411">
    <property type="entry name" value="EpmC"/>
</dbReference>
<proteinExistence type="predicted"/>
<keyword evidence="1" id="KW-0547">Nucleotide-binding</keyword>
<evidence type="ECO:0000313" key="1">
    <source>
        <dbReference type="EMBL" id="NDW17128.1"/>
    </source>
</evidence>
<dbReference type="GO" id="GO:0005524">
    <property type="term" value="F:ATP binding"/>
    <property type="evidence" value="ECO:0007669"/>
    <property type="project" value="UniProtKB-KW"/>
</dbReference>
<name>A0A6N9TR71_9ALTE</name>
<keyword evidence="2" id="KW-1185">Reference proteome</keyword>
<dbReference type="RefSeq" id="WP_163107654.1">
    <property type="nucleotide sequence ID" value="NZ_JAAAWO010000016.1"/>
</dbReference>
<evidence type="ECO:0000313" key="2">
    <source>
        <dbReference type="Proteomes" id="UP000471381"/>
    </source>
</evidence>
<accession>A0A6N9TR71</accession>
<keyword evidence="1" id="KW-0067">ATP-binding</keyword>
<sequence>MNTPVHHNELSEVDTDVPTLIALFNSTFADFNTRLVLGSDEPIYLPASKHCNYHQIVFANGFFSSALHEVAHWCIAGDKRRLLEDYGYWYCPDGRDTQQQLDFEKVEIKPQAIEWAFTEAAGRQFQVSTDNLNGAEPDREGFTANVAAQLAHYRQAGFPHRAQRFISALATTFSLDENNDTSSTRCIGDDAA</sequence>
<organism evidence="1 2">
    <name type="scientific">Alteromonas genovensis</name>
    <dbReference type="NCBI Taxonomy" id="471225"/>
    <lineage>
        <taxon>Bacteria</taxon>
        <taxon>Pseudomonadati</taxon>
        <taxon>Pseudomonadota</taxon>
        <taxon>Gammaproteobacteria</taxon>
        <taxon>Alteromonadales</taxon>
        <taxon>Alteromonadaceae</taxon>
        <taxon>Alteromonas/Salinimonas group</taxon>
        <taxon>Alteromonas</taxon>
    </lineage>
</organism>
<gene>
    <name evidence="1" type="ORF">GTQ48_16555</name>
</gene>
<dbReference type="Proteomes" id="UP000471381">
    <property type="component" value="Unassembled WGS sequence"/>
</dbReference>
<reference evidence="1 2" key="1">
    <citation type="submission" date="2020-01" db="EMBL/GenBank/DDBJ databases">
        <title>Genomes of bacteria type strains.</title>
        <authorList>
            <person name="Chen J."/>
            <person name="Zhu S."/>
            <person name="Yang J."/>
        </authorList>
    </citation>
    <scope>NUCLEOTIDE SEQUENCE [LARGE SCALE GENOMIC DNA]</scope>
    <source>
        <strain evidence="1 2">LMG 24078</strain>
    </source>
</reference>
<dbReference type="Pfam" id="PF04315">
    <property type="entry name" value="EpmC"/>
    <property type="match status" value="1"/>
</dbReference>
<comment type="caution">
    <text evidence="1">The sequence shown here is derived from an EMBL/GenBank/DDBJ whole genome shotgun (WGS) entry which is preliminary data.</text>
</comment>